<organism evidence="17 18">
    <name type="scientific">Gordonia paraffinivorans</name>
    <dbReference type="NCBI Taxonomy" id="175628"/>
    <lineage>
        <taxon>Bacteria</taxon>
        <taxon>Bacillati</taxon>
        <taxon>Actinomycetota</taxon>
        <taxon>Actinomycetes</taxon>
        <taxon>Mycobacteriales</taxon>
        <taxon>Gordoniaceae</taxon>
        <taxon>Gordonia</taxon>
    </lineage>
</organism>
<feature type="transmembrane region" description="Helical" evidence="14">
    <location>
        <begin position="230"/>
        <end position="248"/>
    </location>
</feature>
<feature type="transmembrane region" description="Helical" evidence="14">
    <location>
        <begin position="68"/>
        <end position="87"/>
    </location>
</feature>
<dbReference type="Pfam" id="PF12249">
    <property type="entry name" value="AftA_C"/>
    <property type="match status" value="1"/>
</dbReference>
<accession>A0ABD7V306</accession>
<keyword evidence="8 14" id="KW-0812">Transmembrane</keyword>
<gene>
    <name evidence="17" type="primary">aftA</name>
    <name evidence="17" type="ORF">NCTC8139_02297</name>
</gene>
<dbReference type="Pfam" id="PF12250">
    <property type="entry name" value="AftA_N"/>
    <property type="match status" value="1"/>
</dbReference>
<evidence type="ECO:0000256" key="10">
    <source>
        <dbReference type="ARBA" id="ARBA00023136"/>
    </source>
</evidence>
<name>A0ABD7V306_9ACTN</name>
<feature type="domain" description="Arabinofuranosyltransferase AftA N-terminal" evidence="16">
    <location>
        <begin position="35"/>
        <end position="486"/>
    </location>
</feature>
<feature type="transmembrane region" description="Helical" evidence="14">
    <location>
        <begin position="446"/>
        <end position="466"/>
    </location>
</feature>
<evidence type="ECO:0000259" key="15">
    <source>
        <dbReference type="Pfam" id="PF12249"/>
    </source>
</evidence>
<evidence type="ECO:0000256" key="14">
    <source>
        <dbReference type="SAM" id="Phobius"/>
    </source>
</evidence>
<feature type="domain" description="Arabinofuranosyltransferase AftA C-terminal" evidence="15">
    <location>
        <begin position="492"/>
        <end position="663"/>
    </location>
</feature>
<evidence type="ECO:0000256" key="3">
    <source>
        <dbReference type="ARBA" id="ARBA00009655"/>
    </source>
</evidence>
<dbReference type="EMBL" id="CAACYD010000006">
    <property type="protein sequence ID" value="VFA88742.1"/>
    <property type="molecule type" value="Genomic_DNA"/>
</dbReference>
<evidence type="ECO:0000256" key="6">
    <source>
        <dbReference type="ARBA" id="ARBA00022475"/>
    </source>
</evidence>
<dbReference type="EC" id="2.4.2.46" evidence="4"/>
<evidence type="ECO:0000256" key="7">
    <source>
        <dbReference type="ARBA" id="ARBA00022679"/>
    </source>
</evidence>
<proteinExistence type="inferred from homology"/>
<evidence type="ECO:0000256" key="11">
    <source>
        <dbReference type="ARBA" id="ARBA00033184"/>
    </source>
</evidence>
<keyword evidence="6" id="KW-1003">Cell membrane</keyword>
<comment type="similarity">
    <text evidence="3">Belongs to the glycosyltransferase 85 family.</text>
</comment>
<feature type="transmembrane region" description="Helical" evidence="14">
    <location>
        <begin position="410"/>
        <end position="434"/>
    </location>
</feature>
<feature type="transmembrane region" description="Helical" evidence="14">
    <location>
        <begin position="384"/>
        <end position="403"/>
    </location>
</feature>
<keyword evidence="7 17" id="KW-0808">Transferase</keyword>
<evidence type="ECO:0000313" key="18">
    <source>
        <dbReference type="Proteomes" id="UP000360750"/>
    </source>
</evidence>
<evidence type="ECO:0000256" key="2">
    <source>
        <dbReference type="ARBA" id="ARBA00004776"/>
    </source>
</evidence>
<keyword evidence="10 14" id="KW-0472">Membrane</keyword>
<evidence type="ECO:0000256" key="5">
    <source>
        <dbReference type="ARBA" id="ARBA00020482"/>
    </source>
</evidence>
<evidence type="ECO:0000256" key="9">
    <source>
        <dbReference type="ARBA" id="ARBA00022989"/>
    </source>
</evidence>
<feature type="transmembrane region" description="Helical" evidence="14">
    <location>
        <begin position="268"/>
        <end position="288"/>
    </location>
</feature>
<comment type="subcellular location">
    <subcellularLocation>
        <location evidence="1">Cell membrane</location>
        <topology evidence="1">Multi-pass membrane protein</topology>
    </subcellularLocation>
</comment>
<comment type="catalytic activity">
    <reaction evidence="12">
        <text>Adds an alpha-D-arabinofuranosyl group from trans,octacis-decaprenylphospho-beta-D-arabinofuranose at the 5-O-position of the eighth, tenth and twelfth galactofuranose unit of the galactofuranan chain of [beta-D-galactofuranosyl-(1-&gt;5)-beta-D-galactofuranosyl-(1-&gt;6)]14-beta-D-galactofuranosyl-(1-&gt;5)-beta-D-galactofuranosyl-(1-&gt;4)-alpha-L-rhamnopyranosyl-(1-&gt;3)-N-acetyl-alpha-D-glucosaminyl-diphospho-trans,octacis-decaprenol.</text>
        <dbReference type="EC" id="2.4.2.46"/>
    </reaction>
</comment>
<dbReference type="InterPro" id="IPR020959">
    <property type="entry name" value="ArabinofuranosylTrfase_AftA_C"/>
</dbReference>
<evidence type="ECO:0000256" key="13">
    <source>
        <dbReference type="SAM" id="MobiDB-lite"/>
    </source>
</evidence>
<protein>
    <recommendedName>
        <fullName evidence="5">Galactan 5-O-arabinofuranosyltransferase</fullName>
        <ecNumber evidence="4">2.4.2.46</ecNumber>
    </recommendedName>
    <alternativeName>
        <fullName evidence="11">Arabinofuranosyltransferase AftA</fullName>
    </alternativeName>
</protein>
<evidence type="ECO:0000256" key="1">
    <source>
        <dbReference type="ARBA" id="ARBA00004651"/>
    </source>
</evidence>
<evidence type="ECO:0000256" key="12">
    <source>
        <dbReference type="ARBA" id="ARBA00034030"/>
    </source>
</evidence>
<feature type="transmembrane region" description="Helical" evidence="14">
    <location>
        <begin position="208"/>
        <end position="224"/>
    </location>
</feature>
<dbReference type="InterPro" id="IPR020963">
    <property type="entry name" value="ArabinofuranosylTrfase_AftA_N"/>
</dbReference>
<keyword evidence="17" id="KW-0328">Glycosyltransferase</keyword>
<feature type="region of interest" description="Disordered" evidence="13">
    <location>
        <begin position="1"/>
        <end position="20"/>
    </location>
</feature>
<feature type="transmembrane region" description="Helical" evidence="14">
    <location>
        <begin position="294"/>
        <end position="316"/>
    </location>
</feature>
<feature type="transmembrane region" description="Helical" evidence="14">
    <location>
        <begin position="473"/>
        <end position="492"/>
    </location>
</feature>
<evidence type="ECO:0000313" key="17">
    <source>
        <dbReference type="EMBL" id="VFA88742.1"/>
    </source>
</evidence>
<dbReference type="Proteomes" id="UP000360750">
    <property type="component" value="Unassembled WGS sequence"/>
</dbReference>
<evidence type="ECO:0000256" key="4">
    <source>
        <dbReference type="ARBA" id="ARBA00012037"/>
    </source>
</evidence>
<feature type="transmembrane region" description="Helical" evidence="14">
    <location>
        <begin position="94"/>
        <end position="116"/>
    </location>
</feature>
<reference evidence="17 18" key="1">
    <citation type="submission" date="2019-02" db="EMBL/GenBank/DDBJ databases">
        <authorList>
            <consortium name="Pathogen Informatics"/>
        </authorList>
    </citation>
    <scope>NUCLEOTIDE SEQUENCE [LARGE SCALE GENOMIC DNA]</scope>
    <source>
        <strain evidence="17 18">3012STDY6756503</strain>
    </source>
</reference>
<dbReference type="GeneID" id="60750300"/>
<feature type="transmembrane region" description="Helical" evidence="14">
    <location>
        <begin position="328"/>
        <end position="351"/>
    </location>
</feature>
<evidence type="ECO:0000256" key="8">
    <source>
        <dbReference type="ARBA" id="ARBA00022692"/>
    </source>
</evidence>
<dbReference type="GO" id="GO:0016757">
    <property type="term" value="F:glycosyltransferase activity"/>
    <property type="evidence" value="ECO:0007669"/>
    <property type="project" value="UniProtKB-KW"/>
</dbReference>
<comment type="caution">
    <text evidence="17">The sequence shown here is derived from an EMBL/GenBank/DDBJ whole genome shotgun (WGS) entry which is preliminary data.</text>
</comment>
<dbReference type="AlphaFoldDB" id="A0ABD7V306"/>
<dbReference type="RefSeq" id="WP_244941163.1">
    <property type="nucleotide sequence ID" value="NZ_CAACYD010000006.1"/>
</dbReference>
<evidence type="ECO:0000259" key="16">
    <source>
        <dbReference type="Pfam" id="PF12250"/>
    </source>
</evidence>
<dbReference type="GO" id="GO:0005886">
    <property type="term" value="C:plasma membrane"/>
    <property type="evidence" value="ECO:0007669"/>
    <property type="project" value="UniProtKB-SubCell"/>
</dbReference>
<sequence>MTTPVKAEPTPPVPPTEGTDSAARRYVGAALALSTALVVGGLVSLVGLTAIDSVNWPAFNSSNVTRSLTTAGQVLAIALLVVVALLYRYGKGRLLVPFLSAAAMSAFVTVTIGMPLGATRLYLFGLSVDQEFRTEYLTRMTSSPRLADMTYVDLPPYYPAGWFWWGGRFANLLGQPGWEAYKPWAIVSMSIAAAVCVILFNRMFGADRGVALALAVTTMSLLYASPEPYAAILVMVGVPMLITLAYALRGKSRAGQGPTGPLGRATSWPAVVASGVFFGISAATYTLYTGLFALTAVLLTLWLLVQGWLAAANKALPDAQVRARRRQIVVAVVGRLVAVGVISGLIAPLVWAPYLLKRLSSAPASGGTAEHYLPERGAYLPLPMFHVNLIGAITLIGLVWILLRFRTRTAALALGTTVLAVYLFCLLSMLMTALGTTLLSFRLEPILVSVLAAAGALGVVDLGRWAVDRFGDVRTVVCAVAVLASIAVAQSIPGHLGTEITTAYTDTDGYGKRADERPAGAESYFGEIDRLIREQTGRPPTDNVVLTADYGFLSIYPYWGFQGLTSHYANPLAEFDKRAATIEKWAESEDTERLIAELDSSPWRPPNVFLFRYSSDGYSLRLAEDVYPNDPNVKRYNVTFDPSVFDDPRFEVTEIGPFVLVVRK</sequence>
<comment type="pathway">
    <text evidence="2">Cell wall biogenesis; cell wall polysaccharide biosynthesis.</text>
</comment>
<keyword evidence="9 14" id="KW-1133">Transmembrane helix</keyword>
<feature type="transmembrane region" description="Helical" evidence="14">
    <location>
        <begin position="26"/>
        <end position="48"/>
    </location>
</feature>
<feature type="transmembrane region" description="Helical" evidence="14">
    <location>
        <begin position="181"/>
        <end position="201"/>
    </location>
</feature>